<dbReference type="EMBL" id="CP045899">
    <property type="protein sequence ID" value="QQP41405.1"/>
    <property type="molecule type" value="Genomic_DNA"/>
</dbReference>
<sequence>MLNYGIVDNFWSSLQPSTTRHWRHHSDLRSSYTDKRSGKWLVMKTLPQAWVGVLEG</sequence>
<evidence type="ECO:0000313" key="2">
    <source>
        <dbReference type="Proteomes" id="UP000595437"/>
    </source>
</evidence>
<keyword evidence="2" id="KW-1185">Reference proteome</keyword>
<organism evidence="1 2">
    <name type="scientific">Caligus rogercresseyi</name>
    <name type="common">Sea louse</name>
    <dbReference type="NCBI Taxonomy" id="217165"/>
    <lineage>
        <taxon>Eukaryota</taxon>
        <taxon>Metazoa</taxon>
        <taxon>Ecdysozoa</taxon>
        <taxon>Arthropoda</taxon>
        <taxon>Crustacea</taxon>
        <taxon>Multicrustacea</taxon>
        <taxon>Hexanauplia</taxon>
        <taxon>Copepoda</taxon>
        <taxon>Siphonostomatoida</taxon>
        <taxon>Caligidae</taxon>
        <taxon>Caligus</taxon>
    </lineage>
</organism>
<dbReference type="AlphaFoldDB" id="A0A7T8H0S4"/>
<gene>
    <name evidence="1" type="ORF">FKW44_015762</name>
</gene>
<accession>A0A7T8H0S4</accession>
<evidence type="ECO:0000313" key="1">
    <source>
        <dbReference type="EMBL" id="QQP41405.1"/>
    </source>
</evidence>
<proteinExistence type="predicted"/>
<dbReference type="Proteomes" id="UP000595437">
    <property type="component" value="Chromosome 10"/>
</dbReference>
<protein>
    <submittedName>
        <fullName evidence="1">Uncharacterized protein</fullName>
    </submittedName>
</protein>
<reference evidence="2" key="1">
    <citation type="submission" date="2021-01" db="EMBL/GenBank/DDBJ databases">
        <title>Caligus Genome Assembly.</title>
        <authorList>
            <person name="Gallardo-Escarate C."/>
        </authorList>
    </citation>
    <scope>NUCLEOTIDE SEQUENCE [LARGE SCALE GENOMIC DNA]</scope>
</reference>
<name>A0A7T8H0S4_CALRO</name>